<keyword evidence="3" id="KW-1185">Reference proteome</keyword>
<protein>
    <submittedName>
        <fullName evidence="2">Uncharacterized protein</fullName>
    </submittedName>
</protein>
<reference evidence="2" key="1">
    <citation type="submission" date="2023-03" db="EMBL/GenBank/DDBJ databases">
        <title>Massive genome expansion in bonnet fungi (Mycena s.s.) driven by repeated elements and novel gene families across ecological guilds.</title>
        <authorList>
            <consortium name="Lawrence Berkeley National Laboratory"/>
            <person name="Harder C.B."/>
            <person name="Miyauchi S."/>
            <person name="Viragh M."/>
            <person name="Kuo A."/>
            <person name="Thoen E."/>
            <person name="Andreopoulos B."/>
            <person name="Lu D."/>
            <person name="Skrede I."/>
            <person name="Drula E."/>
            <person name="Henrissat B."/>
            <person name="Morin E."/>
            <person name="Kohler A."/>
            <person name="Barry K."/>
            <person name="LaButti K."/>
            <person name="Morin E."/>
            <person name="Salamov A."/>
            <person name="Lipzen A."/>
            <person name="Mereny Z."/>
            <person name="Hegedus B."/>
            <person name="Baldrian P."/>
            <person name="Stursova M."/>
            <person name="Weitz H."/>
            <person name="Taylor A."/>
            <person name="Grigoriev I.V."/>
            <person name="Nagy L.G."/>
            <person name="Martin F."/>
            <person name="Kauserud H."/>
        </authorList>
    </citation>
    <scope>NUCLEOTIDE SEQUENCE</scope>
    <source>
        <strain evidence="2">CBHHK182m</strain>
    </source>
</reference>
<evidence type="ECO:0000313" key="2">
    <source>
        <dbReference type="EMBL" id="KAJ7735224.1"/>
    </source>
</evidence>
<feature type="region of interest" description="Disordered" evidence="1">
    <location>
        <begin position="118"/>
        <end position="137"/>
    </location>
</feature>
<gene>
    <name evidence="2" type="ORF">B0H16DRAFT_1892325</name>
</gene>
<dbReference type="AlphaFoldDB" id="A0AAD7I657"/>
<comment type="caution">
    <text evidence="2">The sequence shown here is derived from an EMBL/GenBank/DDBJ whole genome shotgun (WGS) entry which is preliminary data.</text>
</comment>
<evidence type="ECO:0000313" key="3">
    <source>
        <dbReference type="Proteomes" id="UP001215598"/>
    </source>
</evidence>
<dbReference type="EMBL" id="JARKIB010000128">
    <property type="protein sequence ID" value="KAJ7735224.1"/>
    <property type="molecule type" value="Genomic_DNA"/>
</dbReference>
<feature type="region of interest" description="Disordered" evidence="1">
    <location>
        <begin position="1"/>
        <end position="25"/>
    </location>
</feature>
<name>A0AAD7I657_9AGAR</name>
<feature type="region of interest" description="Disordered" evidence="1">
    <location>
        <begin position="40"/>
        <end position="60"/>
    </location>
</feature>
<dbReference type="Proteomes" id="UP001215598">
    <property type="component" value="Unassembled WGS sequence"/>
</dbReference>
<feature type="compositionally biased region" description="Polar residues" evidence="1">
    <location>
        <begin position="40"/>
        <end position="58"/>
    </location>
</feature>
<organism evidence="2 3">
    <name type="scientific">Mycena metata</name>
    <dbReference type="NCBI Taxonomy" id="1033252"/>
    <lineage>
        <taxon>Eukaryota</taxon>
        <taxon>Fungi</taxon>
        <taxon>Dikarya</taxon>
        <taxon>Basidiomycota</taxon>
        <taxon>Agaricomycotina</taxon>
        <taxon>Agaricomycetes</taxon>
        <taxon>Agaricomycetidae</taxon>
        <taxon>Agaricales</taxon>
        <taxon>Marasmiineae</taxon>
        <taxon>Mycenaceae</taxon>
        <taxon>Mycena</taxon>
    </lineage>
</organism>
<evidence type="ECO:0000256" key="1">
    <source>
        <dbReference type="SAM" id="MobiDB-lite"/>
    </source>
</evidence>
<proteinExistence type="predicted"/>
<feature type="compositionally biased region" description="Basic and acidic residues" evidence="1">
    <location>
        <begin position="1"/>
        <end position="17"/>
    </location>
</feature>
<sequence>MKNDWTKDADARSKSSDTTRTQSPLVVRLPARAFKKVHPASSSSFTAGNEQPCASTPASALHPLPIPPVTLVIPSLVCRMRRASTPEAKGAQGPTCVYGNGKLGLPFIPVHPRPHLSPAFVRPRRPRRSYPCSTSRLGLSEPRASSFPVPRYKSSARSCCRELVRMHGAVCVAVNHAMPQVSRHEWAAARKCGLRRKSGIQIRLGACATRHTADVRYV</sequence>
<accession>A0AAD7I657</accession>